<dbReference type="EMBL" id="CP030144">
    <property type="protein sequence ID" value="AXR66084.1"/>
    <property type="molecule type" value="Genomic_DNA"/>
</dbReference>
<keyword evidence="5" id="KW-0998">Cell outer membrane</keyword>
<feature type="transmembrane region" description="Helical" evidence="8">
    <location>
        <begin position="68"/>
        <end position="89"/>
    </location>
</feature>
<dbReference type="SUPFAM" id="SSF56954">
    <property type="entry name" value="Outer membrane efflux proteins (OEP)"/>
    <property type="match status" value="1"/>
</dbReference>
<sequence length="602" mass="69029">MIFYKIHNHKLWPQEDHLNKPQKRFRKWFRFFWTSLHSALHFECAFFLQNKQKINTIHTKKIQKKDCILTHSILSAGFILLLLCMCPGIEIKASEKKTLRINLETATQIALTNYYLLLSIKNKNNAIKELISERWRDLLPTLGVNMTRQRYIIQDSSDYIYNAILLNVDQIIYDGGKKKLDLDIAQLEEILSREDFKITSSKVRLEVEKTFINTLVALAKVALNKKSVERAKEQLRLAKLEAKLGFTTQIQVLSVASRLQEIEFALVKSINEYLKAKNDLKLIMSLDHQSDLIIEGNLLTDFYLSYPDLKRETLIENAQNQRSEIVRIKINNKKLAKERELAENAWIPQISIGGSYGRTGITYPLQNDTWNVNVKVIFPLGGSTNTTTENLGMRYNNQASSGFAGTVNPNFNAATSNNLQILDNMSYSRKVMESKIKLGDSIAEKKRLEQSIAIEVEKASDVVKESYDLITIGSGMVYFRYESMRLMGTKIQVGEAKRSDILFAETELVGAQEKLVDAIGKYCTSVYELEWVSGLQPDSLKLFKYKPNHGNTILPLILQNRPIPKSKVAENFKVKDIEEYFNSPDTETDRGLLDTYDPIKKK</sequence>
<proteinExistence type="predicted"/>
<dbReference type="Proteomes" id="UP000258889">
    <property type="component" value="Chromosome i"/>
</dbReference>
<feature type="coiled-coil region" evidence="6">
    <location>
        <begin position="318"/>
        <end position="345"/>
    </location>
</feature>
<evidence type="ECO:0000256" key="5">
    <source>
        <dbReference type="ARBA" id="ARBA00023237"/>
    </source>
</evidence>
<feature type="compositionally biased region" description="Basic and acidic residues" evidence="7">
    <location>
        <begin position="587"/>
        <end position="602"/>
    </location>
</feature>
<evidence type="ECO:0000256" key="7">
    <source>
        <dbReference type="SAM" id="MobiDB-lite"/>
    </source>
</evidence>
<organism evidence="9 10">
    <name type="scientific">Leptospira mayottensis</name>
    <dbReference type="NCBI Taxonomy" id="1137606"/>
    <lineage>
        <taxon>Bacteria</taxon>
        <taxon>Pseudomonadati</taxon>
        <taxon>Spirochaetota</taxon>
        <taxon>Spirochaetia</taxon>
        <taxon>Leptospirales</taxon>
        <taxon>Leptospiraceae</taxon>
        <taxon>Leptospira</taxon>
    </lineage>
</organism>
<keyword evidence="4 8" id="KW-0472">Membrane</keyword>
<keyword evidence="3 8" id="KW-0812">Transmembrane</keyword>
<name>A0ABN5NX49_9LEPT</name>
<keyword evidence="2" id="KW-1134">Transmembrane beta strand</keyword>
<dbReference type="Gene3D" id="1.20.1600.10">
    <property type="entry name" value="Outer membrane efflux proteins (OEP)"/>
    <property type="match status" value="1"/>
</dbReference>
<evidence type="ECO:0000256" key="2">
    <source>
        <dbReference type="ARBA" id="ARBA00022452"/>
    </source>
</evidence>
<evidence type="ECO:0000256" key="3">
    <source>
        <dbReference type="ARBA" id="ARBA00022692"/>
    </source>
</evidence>
<accession>A0ABN5NX49</accession>
<reference evidence="9 10" key="2">
    <citation type="submission" date="2018-09" db="EMBL/GenBank/DDBJ databases">
        <title>Complete Genome sequences of three Leptospira mayottensis isolates obtained from Tenrecid mammals endemic to the Malagasy region.</title>
        <authorList>
            <person name="Cordonin C."/>
            <person name="Toty C."/>
        </authorList>
    </citation>
    <scope>NUCLEOTIDE SEQUENCE [LARGE SCALE GENOMIC DNA]</scope>
    <source>
        <strain evidence="9 10">MDI222</strain>
    </source>
</reference>
<protein>
    <submittedName>
        <fullName evidence="9">TolC family protein</fullName>
    </submittedName>
</protein>
<dbReference type="PANTHER" id="PTHR30026">
    <property type="entry name" value="OUTER MEMBRANE PROTEIN TOLC"/>
    <property type="match status" value="1"/>
</dbReference>
<keyword evidence="6" id="KW-0175">Coiled coil</keyword>
<evidence type="ECO:0000313" key="10">
    <source>
        <dbReference type="Proteomes" id="UP000258889"/>
    </source>
</evidence>
<dbReference type="InterPro" id="IPR051906">
    <property type="entry name" value="TolC-like"/>
</dbReference>
<evidence type="ECO:0000313" key="9">
    <source>
        <dbReference type="EMBL" id="AXR66084.1"/>
    </source>
</evidence>
<dbReference type="PANTHER" id="PTHR30026:SF20">
    <property type="entry name" value="OUTER MEMBRANE PROTEIN TOLC"/>
    <property type="match status" value="1"/>
</dbReference>
<evidence type="ECO:0000256" key="1">
    <source>
        <dbReference type="ARBA" id="ARBA00004442"/>
    </source>
</evidence>
<evidence type="ECO:0000256" key="8">
    <source>
        <dbReference type="SAM" id="Phobius"/>
    </source>
</evidence>
<comment type="subcellular location">
    <subcellularLocation>
        <location evidence="1">Cell outer membrane</location>
    </subcellularLocation>
</comment>
<gene>
    <name evidence="9" type="ORF">DQM28_07780</name>
</gene>
<evidence type="ECO:0000256" key="6">
    <source>
        <dbReference type="SAM" id="Coils"/>
    </source>
</evidence>
<feature type="region of interest" description="Disordered" evidence="7">
    <location>
        <begin position="583"/>
        <end position="602"/>
    </location>
</feature>
<evidence type="ECO:0000256" key="4">
    <source>
        <dbReference type="ARBA" id="ARBA00023136"/>
    </source>
</evidence>
<reference evidence="9 10" key="1">
    <citation type="submission" date="2018-06" db="EMBL/GenBank/DDBJ databases">
        <authorList>
            <person name="Tortosa P."/>
        </authorList>
    </citation>
    <scope>NUCLEOTIDE SEQUENCE [LARGE SCALE GENOMIC DNA]</scope>
    <source>
        <strain evidence="9 10">MDI222</strain>
    </source>
</reference>
<keyword evidence="8" id="KW-1133">Transmembrane helix</keyword>
<keyword evidence="10" id="KW-1185">Reference proteome</keyword>